<keyword evidence="1" id="KW-1133">Transmembrane helix</keyword>
<evidence type="ECO:0000313" key="2">
    <source>
        <dbReference type="Proteomes" id="UP000515160"/>
    </source>
</evidence>
<sequence length="473" mass="54763">MNASYWNYRRYKKARRKFAIKSYFLLSVWLLLGIIQWCIVCLIDRIRKIFYDHYVISTITFVVALLLLYIYLCIERLRFVKCLNVLICVLIVELQIISLFALVAGVYWPDLISFFALCVLVLFMAIFVGSILPRRIDLTQNVAVLFIFGFFCVLGAIFILMCSFLIPEKKPGHILYKEFGSFLIFEILISVMILVFVMYHAQTIQGSRFAEMRLNDFLLASLILFHDFLIIYWLTFYWQYKEKPFTPDKILRTTADSTRRRILGKHTAAIPGDAENTMQTVIEVTDDYYDATIVTSSKASEVESSIEVSKSTDVDYYYDIEVSKSTIVTSSKASEVESSIEVSKSTDVDYYFDIREVPLAMTYDSSDTIFGITGDTGDEPSESFGDESIMSNNKPEVKVLYAPQHTSEPLTITFDFMKDDIARASKSMIQRSWDRITKDDSDMFINIKKPTDNHISTEELRRYNVEETEIEYM</sequence>
<dbReference type="OrthoDB" id="7867995at2759"/>
<keyword evidence="1" id="KW-0472">Membrane</keyword>
<evidence type="ECO:0000256" key="1">
    <source>
        <dbReference type="SAM" id="Phobius"/>
    </source>
</evidence>
<dbReference type="AlphaFoldDB" id="A0A6P8WZR8"/>
<keyword evidence="2" id="KW-1185">Reference proteome</keyword>
<keyword evidence="1" id="KW-0812">Transmembrane</keyword>
<reference evidence="3" key="1">
    <citation type="submission" date="2025-08" db="UniProtKB">
        <authorList>
            <consortium name="RefSeq"/>
        </authorList>
    </citation>
    <scope>IDENTIFICATION</scope>
    <source>
        <strain evidence="3">15112-1751.03</strain>
        <tissue evidence="3">Whole Adult</tissue>
    </source>
</reference>
<name>A0A6P8WZR8_DROAB</name>
<feature type="transmembrane region" description="Helical" evidence="1">
    <location>
        <begin position="114"/>
        <end position="132"/>
    </location>
</feature>
<gene>
    <name evidence="3" type="primary">LOC117568438</name>
</gene>
<feature type="transmembrane region" description="Helical" evidence="1">
    <location>
        <begin position="144"/>
        <end position="167"/>
    </location>
</feature>
<accession>A0A6P8WZR8</accession>
<feature type="transmembrane region" description="Helical" evidence="1">
    <location>
        <begin position="86"/>
        <end position="108"/>
    </location>
</feature>
<evidence type="ECO:0000313" key="3">
    <source>
        <dbReference type="RefSeq" id="XP_034104993.1"/>
    </source>
</evidence>
<feature type="transmembrane region" description="Helical" evidence="1">
    <location>
        <begin position="179"/>
        <end position="197"/>
    </location>
</feature>
<proteinExistence type="predicted"/>
<dbReference type="Proteomes" id="UP000515160">
    <property type="component" value="Chromosome 3"/>
</dbReference>
<dbReference type="RefSeq" id="XP_034104993.1">
    <property type="nucleotide sequence ID" value="XM_034249102.2"/>
</dbReference>
<feature type="transmembrane region" description="Helical" evidence="1">
    <location>
        <begin position="20"/>
        <end position="43"/>
    </location>
</feature>
<dbReference type="GeneID" id="117568438"/>
<protein>
    <submittedName>
        <fullName evidence="3">Uncharacterized protein LOC117568438 isoform X1</fullName>
    </submittedName>
</protein>
<feature type="transmembrane region" description="Helical" evidence="1">
    <location>
        <begin position="217"/>
        <end position="238"/>
    </location>
</feature>
<organism evidence="2 3">
    <name type="scientific">Drosophila albomicans</name>
    <name type="common">Fruit fly</name>
    <dbReference type="NCBI Taxonomy" id="7291"/>
    <lineage>
        <taxon>Eukaryota</taxon>
        <taxon>Metazoa</taxon>
        <taxon>Ecdysozoa</taxon>
        <taxon>Arthropoda</taxon>
        <taxon>Hexapoda</taxon>
        <taxon>Insecta</taxon>
        <taxon>Pterygota</taxon>
        <taxon>Neoptera</taxon>
        <taxon>Endopterygota</taxon>
        <taxon>Diptera</taxon>
        <taxon>Brachycera</taxon>
        <taxon>Muscomorpha</taxon>
        <taxon>Ephydroidea</taxon>
        <taxon>Drosophilidae</taxon>
        <taxon>Drosophila</taxon>
    </lineage>
</organism>
<feature type="transmembrane region" description="Helical" evidence="1">
    <location>
        <begin position="55"/>
        <end position="74"/>
    </location>
</feature>